<dbReference type="AlphaFoldDB" id="A0A7X0IVC6"/>
<dbReference type="RefSeq" id="WP_184706904.1">
    <property type="nucleotide sequence ID" value="NZ_JACHBG010000009.1"/>
</dbReference>
<dbReference type="EMBL" id="JACHBG010000009">
    <property type="protein sequence ID" value="MBB6486692.1"/>
    <property type="molecule type" value="Genomic_DNA"/>
</dbReference>
<comment type="caution">
    <text evidence="2">The sequence shown here is derived from an EMBL/GenBank/DDBJ whole genome shotgun (WGS) entry which is preliminary data.</text>
</comment>
<gene>
    <name evidence="2" type="ORF">GGD46_003991</name>
</gene>
<accession>A0A7X0IVC6</accession>
<evidence type="ECO:0000313" key="2">
    <source>
        <dbReference type="EMBL" id="MBB6486692.1"/>
    </source>
</evidence>
<organism evidence="2 3">
    <name type="scientific">Rhizobium lusitanum</name>
    <dbReference type="NCBI Taxonomy" id="293958"/>
    <lineage>
        <taxon>Bacteria</taxon>
        <taxon>Pseudomonadati</taxon>
        <taxon>Pseudomonadota</taxon>
        <taxon>Alphaproteobacteria</taxon>
        <taxon>Hyphomicrobiales</taxon>
        <taxon>Rhizobiaceae</taxon>
        <taxon>Rhizobium/Agrobacterium group</taxon>
        <taxon>Rhizobium</taxon>
    </lineage>
</organism>
<name>A0A7X0IVC6_9HYPH</name>
<reference evidence="2 3" key="1">
    <citation type="submission" date="2020-08" db="EMBL/GenBank/DDBJ databases">
        <title>Genomic Encyclopedia of Type Strains, Phase IV (KMG-V): Genome sequencing to study the core and pangenomes of soil and plant-associated prokaryotes.</title>
        <authorList>
            <person name="Whitman W."/>
        </authorList>
    </citation>
    <scope>NUCLEOTIDE SEQUENCE [LARGE SCALE GENOMIC DNA]</scope>
    <source>
        <strain evidence="2 3">SEMIA 4060</strain>
    </source>
</reference>
<feature type="region of interest" description="Disordered" evidence="1">
    <location>
        <begin position="33"/>
        <end position="53"/>
    </location>
</feature>
<proteinExistence type="predicted"/>
<protein>
    <submittedName>
        <fullName evidence="2">Uncharacterized protein</fullName>
    </submittedName>
</protein>
<sequence>MTKSSRKAIEDLSLHEICSRLEKLAQRAKRLSEKYAGSEIAAETPADEMTPHS</sequence>
<evidence type="ECO:0000256" key="1">
    <source>
        <dbReference type="SAM" id="MobiDB-lite"/>
    </source>
</evidence>
<dbReference type="Proteomes" id="UP000565576">
    <property type="component" value="Unassembled WGS sequence"/>
</dbReference>
<evidence type="ECO:0000313" key="3">
    <source>
        <dbReference type="Proteomes" id="UP000565576"/>
    </source>
</evidence>